<keyword evidence="3" id="KW-1185">Reference proteome</keyword>
<accession>A0A6N9T9L7</accession>
<keyword evidence="1" id="KW-0812">Transmembrane</keyword>
<gene>
    <name evidence="2" type="ORF">GTK09_26530</name>
</gene>
<protein>
    <recommendedName>
        <fullName evidence="4">Transmembrane protein</fullName>
    </recommendedName>
</protein>
<reference evidence="2 3" key="1">
    <citation type="submission" date="2020-01" db="EMBL/GenBank/DDBJ databases">
        <title>Jiella pacifica sp. nov.</title>
        <authorList>
            <person name="Xue Z."/>
            <person name="Zhu S."/>
            <person name="Chen J."/>
            <person name="Yang J."/>
        </authorList>
    </citation>
    <scope>NUCLEOTIDE SEQUENCE [LARGE SCALE GENOMIC DNA]</scope>
    <source>
        <strain evidence="2 3">40Bstr34</strain>
    </source>
</reference>
<keyword evidence="1" id="KW-1133">Transmembrane helix</keyword>
<evidence type="ECO:0000256" key="1">
    <source>
        <dbReference type="SAM" id="Phobius"/>
    </source>
</evidence>
<name>A0A6N9T9L7_9HYPH</name>
<dbReference type="Proteomes" id="UP000469011">
    <property type="component" value="Unassembled WGS sequence"/>
</dbReference>
<keyword evidence="1" id="KW-0472">Membrane</keyword>
<organism evidence="2 3">
    <name type="scientific">Jiella pacifica</name>
    <dbReference type="NCBI Taxonomy" id="2696469"/>
    <lineage>
        <taxon>Bacteria</taxon>
        <taxon>Pseudomonadati</taxon>
        <taxon>Pseudomonadota</taxon>
        <taxon>Alphaproteobacteria</taxon>
        <taxon>Hyphomicrobiales</taxon>
        <taxon>Aurantimonadaceae</taxon>
        <taxon>Jiella</taxon>
    </lineage>
</organism>
<evidence type="ECO:0000313" key="3">
    <source>
        <dbReference type="Proteomes" id="UP000469011"/>
    </source>
</evidence>
<feature type="transmembrane region" description="Helical" evidence="1">
    <location>
        <begin position="101"/>
        <end position="121"/>
    </location>
</feature>
<feature type="transmembrane region" description="Helical" evidence="1">
    <location>
        <begin position="49"/>
        <end position="69"/>
    </location>
</feature>
<dbReference type="AlphaFoldDB" id="A0A6N9T9L7"/>
<evidence type="ECO:0008006" key="4">
    <source>
        <dbReference type="Google" id="ProtNLM"/>
    </source>
</evidence>
<evidence type="ECO:0000313" key="2">
    <source>
        <dbReference type="EMBL" id="NDW07951.1"/>
    </source>
</evidence>
<sequence length="125" mass="13960">MQLDNRTRDNLWTLISTPAVWGVHFLFCYFVAAYVCAPNTRIFEPIGGVRVAIALATLPALAFCAFAGIRATREWRAFRGDLPFDAPTAEDRERFLEFSTMLLAALSFVAIVFTALPALLVQDCR</sequence>
<dbReference type="RefSeq" id="WP_163466402.1">
    <property type="nucleotide sequence ID" value="NZ_JAAAMG010000047.1"/>
</dbReference>
<feature type="transmembrane region" description="Helical" evidence="1">
    <location>
        <begin position="12"/>
        <end position="37"/>
    </location>
</feature>
<proteinExistence type="predicted"/>
<comment type="caution">
    <text evidence="2">The sequence shown here is derived from an EMBL/GenBank/DDBJ whole genome shotgun (WGS) entry which is preliminary data.</text>
</comment>
<dbReference type="EMBL" id="JAAAMG010000047">
    <property type="protein sequence ID" value="NDW07951.1"/>
    <property type="molecule type" value="Genomic_DNA"/>
</dbReference>